<dbReference type="AlphaFoldDB" id="A0A0V0YLE2"/>
<dbReference type="EMBL" id="JYDU01000004">
    <property type="protein sequence ID" value="KRY01193.1"/>
    <property type="molecule type" value="Genomic_DNA"/>
</dbReference>
<evidence type="ECO:0000313" key="1">
    <source>
        <dbReference type="EMBL" id="KRY01193.1"/>
    </source>
</evidence>
<proteinExistence type="predicted"/>
<name>A0A0V0YLE2_TRIPS</name>
<gene>
    <name evidence="1" type="ORF">T4E_7350</name>
</gene>
<reference evidence="1 2" key="1">
    <citation type="submission" date="2015-01" db="EMBL/GenBank/DDBJ databases">
        <title>Evolution of Trichinella species and genotypes.</title>
        <authorList>
            <person name="Korhonen P.K."/>
            <person name="Edoardo P."/>
            <person name="Giuseppe L.R."/>
            <person name="Gasser R.B."/>
        </authorList>
    </citation>
    <scope>NUCLEOTIDE SEQUENCE [LARGE SCALE GENOMIC DNA]</scope>
    <source>
        <strain evidence="1">ISS141</strain>
    </source>
</reference>
<organism evidence="1 2">
    <name type="scientific">Trichinella pseudospiralis</name>
    <name type="common">Parasitic roundworm</name>
    <dbReference type="NCBI Taxonomy" id="6337"/>
    <lineage>
        <taxon>Eukaryota</taxon>
        <taxon>Metazoa</taxon>
        <taxon>Ecdysozoa</taxon>
        <taxon>Nematoda</taxon>
        <taxon>Enoplea</taxon>
        <taxon>Dorylaimia</taxon>
        <taxon>Trichinellida</taxon>
        <taxon>Trichinellidae</taxon>
        <taxon>Trichinella</taxon>
    </lineage>
</organism>
<dbReference type="Proteomes" id="UP000054815">
    <property type="component" value="Unassembled WGS sequence"/>
</dbReference>
<comment type="caution">
    <text evidence="1">The sequence shown here is derived from an EMBL/GenBank/DDBJ whole genome shotgun (WGS) entry which is preliminary data.</text>
</comment>
<sequence length="61" mass="6978">MDIVLKYFTKGTLEIGASAQNDIRQYLSRPLAECFFRVGKTNHKKVCPEEGNKPEIVLCYN</sequence>
<evidence type="ECO:0000313" key="2">
    <source>
        <dbReference type="Proteomes" id="UP000054815"/>
    </source>
</evidence>
<protein>
    <submittedName>
        <fullName evidence="1">Uncharacterized protein</fullName>
    </submittedName>
</protein>
<accession>A0A0V0YLE2</accession>